<evidence type="ECO:0000313" key="1">
    <source>
        <dbReference type="Proteomes" id="UP000694864"/>
    </source>
</evidence>
<reference evidence="1" key="1">
    <citation type="journal article" date="2014" name="Nat. Commun.">
        <title>The emerging biofuel crop Camelina sativa retains a highly undifferentiated hexaploid genome structure.</title>
        <authorList>
            <person name="Kagale S."/>
            <person name="Koh C."/>
            <person name="Nixon J."/>
            <person name="Bollina V."/>
            <person name="Clarke W.E."/>
            <person name="Tuteja R."/>
            <person name="Spillane C."/>
            <person name="Robinson S.J."/>
            <person name="Links M.G."/>
            <person name="Clarke C."/>
            <person name="Higgins E.E."/>
            <person name="Huebert T."/>
            <person name="Sharpe A.G."/>
            <person name="Parkin I.A."/>
        </authorList>
    </citation>
    <scope>NUCLEOTIDE SEQUENCE [LARGE SCALE GENOMIC DNA]</scope>
    <source>
        <strain evidence="1">cv. DH55</strain>
    </source>
</reference>
<organism evidence="1 2">
    <name type="scientific">Camelina sativa</name>
    <name type="common">False flax</name>
    <name type="synonym">Myagrum sativum</name>
    <dbReference type="NCBI Taxonomy" id="90675"/>
    <lineage>
        <taxon>Eukaryota</taxon>
        <taxon>Viridiplantae</taxon>
        <taxon>Streptophyta</taxon>
        <taxon>Embryophyta</taxon>
        <taxon>Tracheophyta</taxon>
        <taxon>Spermatophyta</taxon>
        <taxon>Magnoliopsida</taxon>
        <taxon>eudicotyledons</taxon>
        <taxon>Gunneridae</taxon>
        <taxon>Pentapetalae</taxon>
        <taxon>rosids</taxon>
        <taxon>malvids</taxon>
        <taxon>Brassicales</taxon>
        <taxon>Brassicaceae</taxon>
        <taxon>Camelineae</taxon>
        <taxon>Camelina</taxon>
    </lineage>
</organism>
<accession>A0ABM1RK22</accession>
<dbReference type="RefSeq" id="XP_019099360.1">
    <property type="nucleotide sequence ID" value="XM_019243815.1"/>
</dbReference>
<gene>
    <name evidence="2" type="primary">LOC104779058</name>
</gene>
<keyword evidence="1" id="KW-1185">Reference proteome</keyword>
<sequence>MGLDESSLGALKSSLLSRDPLPTLNQAFSIVQRDETVKLGTKETEIRPEIVGFSVQSSSRGRVDYKEKICNICGKKGHGEERCYAHIGYPVWWKGTRVDTAGVSKSDRGVSPTLPLARPKASAHVIGLQPSDKENSAETSSLSVIPGGFTDEQWRILMSTFHKGKKTASETLSGPFQDADWSR</sequence>
<dbReference type="GeneID" id="104779058"/>
<evidence type="ECO:0000313" key="2">
    <source>
        <dbReference type="RefSeq" id="XP_019099360.1"/>
    </source>
</evidence>
<dbReference type="PANTHER" id="PTHR34222:SF79">
    <property type="entry name" value="RETROVIRUS-RELATED POL POLYPROTEIN FROM TRANSPOSON TNT 1-94"/>
    <property type="match status" value="1"/>
</dbReference>
<protein>
    <submittedName>
        <fullName evidence="2">Uncharacterized protein LOC104779058</fullName>
    </submittedName>
</protein>
<reference evidence="2" key="2">
    <citation type="submission" date="2025-08" db="UniProtKB">
        <authorList>
            <consortium name="RefSeq"/>
        </authorList>
    </citation>
    <scope>IDENTIFICATION</scope>
    <source>
        <tissue evidence="2">Leaf</tissue>
    </source>
</reference>
<dbReference type="PANTHER" id="PTHR34222">
    <property type="entry name" value="GAG_PRE-INTEGRS DOMAIN-CONTAINING PROTEIN"/>
    <property type="match status" value="1"/>
</dbReference>
<name>A0ABM1RK22_CAMSA</name>
<dbReference type="Proteomes" id="UP000694864">
    <property type="component" value="Chromosome 3"/>
</dbReference>
<proteinExistence type="predicted"/>